<keyword evidence="2" id="KW-1185">Reference proteome</keyword>
<dbReference type="EMBL" id="JACXAJ010000001">
    <property type="protein sequence ID" value="MBD1396284.1"/>
    <property type="molecule type" value="Genomic_DNA"/>
</dbReference>
<name>A0ABR7XDC4_9BACT</name>
<dbReference type="Proteomes" id="UP000625551">
    <property type="component" value="Unassembled WGS sequence"/>
</dbReference>
<organism evidence="1 2">
    <name type="scientific">Pontibacter aquaedesilientis</name>
    <dbReference type="NCBI Taxonomy" id="2766980"/>
    <lineage>
        <taxon>Bacteria</taxon>
        <taxon>Pseudomonadati</taxon>
        <taxon>Bacteroidota</taxon>
        <taxon>Cytophagia</taxon>
        <taxon>Cytophagales</taxon>
        <taxon>Hymenobacteraceae</taxon>
        <taxon>Pontibacter</taxon>
    </lineage>
</organism>
<reference evidence="1 2" key="1">
    <citation type="submission" date="2020-09" db="EMBL/GenBank/DDBJ databases">
        <title>Genome sequencing and assembly of Pontibacter sp.</title>
        <authorList>
            <person name="Chhetri G."/>
        </authorList>
    </citation>
    <scope>NUCLEOTIDE SEQUENCE [LARGE SCALE GENOMIC DNA]</scope>
    <source>
        <strain evidence="1 2">JH31</strain>
    </source>
</reference>
<gene>
    <name evidence="1" type="ORF">H9Q13_03835</name>
</gene>
<comment type="caution">
    <text evidence="1">The sequence shown here is derived from an EMBL/GenBank/DDBJ whole genome shotgun (WGS) entry which is preliminary data.</text>
</comment>
<proteinExistence type="predicted"/>
<accession>A0ABR7XDC4</accession>
<dbReference type="RefSeq" id="WP_191182406.1">
    <property type="nucleotide sequence ID" value="NZ_JACXAJ010000001.1"/>
</dbReference>
<evidence type="ECO:0000313" key="1">
    <source>
        <dbReference type="EMBL" id="MBD1396284.1"/>
    </source>
</evidence>
<protein>
    <submittedName>
        <fullName evidence="1">Uncharacterized protein</fullName>
    </submittedName>
</protein>
<evidence type="ECO:0000313" key="2">
    <source>
        <dbReference type="Proteomes" id="UP000625551"/>
    </source>
</evidence>
<sequence length="53" mass="6285">MPQHTPKRESLFDDEKIILKKFDIKGEAQSAYIEEITDWQMIIVAKTQPEAHW</sequence>